<feature type="repeat" description="ANK" evidence="3">
    <location>
        <begin position="11"/>
        <end position="43"/>
    </location>
</feature>
<evidence type="ECO:0000256" key="2">
    <source>
        <dbReference type="ARBA" id="ARBA00023043"/>
    </source>
</evidence>
<dbReference type="PROSITE" id="PS50088">
    <property type="entry name" value="ANK_REPEAT"/>
    <property type="match status" value="1"/>
</dbReference>
<dbReference type="Gene3D" id="1.25.40.20">
    <property type="entry name" value="Ankyrin repeat-containing domain"/>
    <property type="match status" value="1"/>
</dbReference>
<dbReference type="OrthoDB" id="5853671at2759"/>
<dbReference type="InterPro" id="IPR002110">
    <property type="entry name" value="Ankyrin_rpt"/>
</dbReference>
<dbReference type="PANTHER" id="PTHR24201">
    <property type="entry name" value="ANK_REP_REGION DOMAIN-CONTAINING PROTEIN"/>
    <property type="match status" value="1"/>
</dbReference>
<protein>
    <submittedName>
        <fullName evidence="4">Uncharacterized protein</fullName>
    </submittedName>
</protein>
<evidence type="ECO:0000256" key="3">
    <source>
        <dbReference type="PROSITE-ProRule" id="PRU00023"/>
    </source>
</evidence>
<keyword evidence="5" id="KW-1185">Reference proteome</keyword>
<dbReference type="PROSITE" id="PS50297">
    <property type="entry name" value="ANK_REP_REGION"/>
    <property type="match status" value="1"/>
</dbReference>
<evidence type="ECO:0000313" key="4">
    <source>
        <dbReference type="EMBL" id="RCN24504.1"/>
    </source>
</evidence>
<reference evidence="4 5" key="1">
    <citation type="submission" date="2014-10" db="EMBL/GenBank/DDBJ databases">
        <title>Draft genome of the hookworm Ancylostoma caninum.</title>
        <authorList>
            <person name="Mitreva M."/>
        </authorList>
    </citation>
    <scope>NUCLEOTIDE SEQUENCE [LARGE SCALE GENOMIC DNA]</scope>
    <source>
        <strain evidence="4 5">Baltimore</strain>
    </source>
</reference>
<evidence type="ECO:0000313" key="5">
    <source>
        <dbReference type="Proteomes" id="UP000252519"/>
    </source>
</evidence>
<evidence type="ECO:0000256" key="1">
    <source>
        <dbReference type="ARBA" id="ARBA00022737"/>
    </source>
</evidence>
<dbReference type="InterPro" id="IPR036770">
    <property type="entry name" value="Ankyrin_rpt-contain_sf"/>
</dbReference>
<gene>
    <name evidence="4" type="ORF">ANCCAN_29798</name>
</gene>
<dbReference type="Proteomes" id="UP000252519">
    <property type="component" value="Unassembled WGS sequence"/>
</dbReference>
<proteinExistence type="predicted"/>
<dbReference type="EMBL" id="JOJR01019248">
    <property type="protein sequence ID" value="RCN24504.1"/>
    <property type="molecule type" value="Genomic_DNA"/>
</dbReference>
<dbReference type="SUPFAM" id="SSF48403">
    <property type="entry name" value="Ankyrin repeat"/>
    <property type="match status" value="1"/>
</dbReference>
<comment type="caution">
    <text evidence="4">The sequence shown here is derived from an EMBL/GenBank/DDBJ whole genome shotgun (WGS) entry which is preliminary data.</text>
</comment>
<accession>A0A368EXK5</accession>
<keyword evidence="1" id="KW-0677">Repeat</keyword>
<dbReference type="Pfam" id="PF00023">
    <property type="entry name" value="Ank"/>
    <property type="match status" value="1"/>
</dbReference>
<organism evidence="4 5">
    <name type="scientific">Ancylostoma caninum</name>
    <name type="common">Dog hookworm</name>
    <dbReference type="NCBI Taxonomy" id="29170"/>
    <lineage>
        <taxon>Eukaryota</taxon>
        <taxon>Metazoa</taxon>
        <taxon>Ecdysozoa</taxon>
        <taxon>Nematoda</taxon>
        <taxon>Chromadorea</taxon>
        <taxon>Rhabditida</taxon>
        <taxon>Rhabditina</taxon>
        <taxon>Rhabditomorpha</taxon>
        <taxon>Strongyloidea</taxon>
        <taxon>Ancylostomatidae</taxon>
        <taxon>Ancylostomatinae</taxon>
        <taxon>Ancylostoma</taxon>
    </lineage>
</organism>
<dbReference type="AlphaFoldDB" id="A0A368EXK5"/>
<name>A0A368EXK5_ANCCA</name>
<dbReference type="InterPro" id="IPR050776">
    <property type="entry name" value="Ank_Repeat/CDKN_Inhibitor"/>
</dbReference>
<keyword evidence="2 3" id="KW-0040">ANK repeat</keyword>
<sequence length="89" mass="9499">MCDLLKASFIKGDAPIHLAARDANVEALVALIRNNCDVNVRDGSDRTAYEVADSQGHTVVCGVLLIAKNAPGTDLMDRIKDFSAISDLV</sequence>